<feature type="domain" description="DUF6533" evidence="2">
    <location>
        <begin position="23"/>
        <end position="66"/>
    </location>
</feature>
<accession>A0A166A145</accession>
<protein>
    <recommendedName>
        <fullName evidence="2">DUF6533 domain-containing protein</fullName>
    </recommendedName>
</protein>
<feature type="transmembrane region" description="Helical" evidence="1">
    <location>
        <begin position="122"/>
        <end position="145"/>
    </location>
</feature>
<feature type="transmembrane region" description="Helical" evidence="1">
    <location>
        <begin position="165"/>
        <end position="192"/>
    </location>
</feature>
<sequence length="309" mass="34909">MANPAAEVALIIGSLQRSQVSRYANVASTCLFIYDYILTLPSEIELVWPGPWTQGKVIFLTTRYLAWPEVVLVIYQQTSDIPASQCHAFFTYFAWSTTWGLAASELILILRTWALWDRKRVVLYGLIFLLVALWIPDSYMMSVIIQKTTFVASSTFSPALKGCFVTGSTTLISMSWIILMVMDFIILSLTVLRGIHHFRFRSSTLIVSLYRDGILYFVYLFSLSLANVVLLYTTAPEYTILINQILRVLHAMLSCRIILGLRAIAVQTDTQLFSSRAQWSGSLRYANPANSSTWFGGGDENNASRSFIR</sequence>
<dbReference type="EMBL" id="KV426120">
    <property type="protein sequence ID" value="KZV87619.1"/>
    <property type="molecule type" value="Genomic_DNA"/>
</dbReference>
<gene>
    <name evidence="3" type="ORF">EXIGLDRAFT_773474</name>
</gene>
<name>A0A166A145_EXIGL</name>
<keyword evidence="1" id="KW-0472">Membrane</keyword>
<proteinExistence type="predicted"/>
<evidence type="ECO:0000256" key="1">
    <source>
        <dbReference type="SAM" id="Phobius"/>
    </source>
</evidence>
<dbReference type="AlphaFoldDB" id="A0A166A145"/>
<keyword evidence="1" id="KW-1133">Transmembrane helix</keyword>
<evidence type="ECO:0000313" key="4">
    <source>
        <dbReference type="Proteomes" id="UP000077266"/>
    </source>
</evidence>
<evidence type="ECO:0000313" key="3">
    <source>
        <dbReference type="EMBL" id="KZV87619.1"/>
    </source>
</evidence>
<dbReference type="Pfam" id="PF20151">
    <property type="entry name" value="DUF6533"/>
    <property type="match status" value="1"/>
</dbReference>
<feature type="transmembrane region" description="Helical" evidence="1">
    <location>
        <begin position="89"/>
        <end position="110"/>
    </location>
</feature>
<organism evidence="3 4">
    <name type="scientific">Exidia glandulosa HHB12029</name>
    <dbReference type="NCBI Taxonomy" id="1314781"/>
    <lineage>
        <taxon>Eukaryota</taxon>
        <taxon>Fungi</taxon>
        <taxon>Dikarya</taxon>
        <taxon>Basidiomycota</taxon>
        <taxon>Agaricomycotina</taxon>
        <taxon>Agaricomycetes</taxon>
        <taxon>Auriculariales</taxon>
        <taxon>Exidiaceae</taxon>
        <taxon>Exidia</taxon>
    </lineage>
</organism>
<dbReference type="InterPro" id="IPR045340">
    <property type="entry name" value="DUF6533"/>
</dbReference>
<keyword evidence="4" id="KW-1185">Reference proteome</keyword>
<dbReference type="OrthoDB" id="3350812at2759"/>
<keyword evidence="1" id="KW-0812">Transmembrane</keyword>
<evidence type="ECO:0000259" key="2">
    <source>
        <dbReference type="Pfam" id="PF20151"/>
    </source>
</evidence>
<dbReference type="InParanoid" id="A0A166A145"/>
<feature type="transmembrane region" description="Helical" evidence="1">
    <location>
        <begin position="213"/>
        <end position="233"/>
    </location>
</feature>
<dbReference type="Proteomes" id="UP000077266">
    <property type="component" value="Unassembled WGS sequence"/>
</dbReference>
<reference evidence="3 4" key="1">
    <citation type="journal article" date="2016" name="Mol. Biol. Evol.">
        <title>Comparative Genomics of Early-Diverging Mushroom-Forming Fungi Provides Insights into the Origins of Lignocellulose Decay Capabilities.</title>
        <authorList>
            <person name="Nagy L.G."/>
            <person name="Riley R."/>
            <person name="Tritt A."/>
            <person name="Adam C."/>
            <person name="Daum C."/>
            <person name="Floudas D."/>
            <person name="Sun H."/>
            <person name="Yadav J.S."/>
            <person name="Pangilinan J."/>
            <person name="Larsson K.H."/>
            <person name="Matsuura K."/>
            <person name="Barry K."/>
            <person name="Labutti K."/>
            <person name="Kuo R."/>
            <person name="Ohm R.A."/>
            <person name="Bhattacharya S.S."/>
            <person name="Shirouzu T."/>
            <person name="Yoshinaga Y."/>
            <person name="Martin F.M."/>
            <person name="Grigoriev I.V."/>
            <person name="Hibbett D.S."/>
        </authorList>
    </citation>
    <scope>NUCLEOTIDE SEQUENCE [LARGE SCALE GENOMIC DNA]</scope>
    <source>
        <strain evidence="3 4">HHB12029</strain>
    </source>
</reference>